<accession>A0A645BGY9</accession>
<evidence type="ECO:0000313" key="1">
    <source>
        <dbReference type="EMBL" id="MPM63821.1"/>
    </source>
</evidence>
<organism evidence="1">
    <name type="scientific">bioreactor metagenome</name>
    <dbReference type="NCBI Taxonomy" id="1076179"/>
    <lineage>
        <taxon>unclassified sequences</taxon>
        <taxon>metagenomes</taxon>
        <taxon>ecological metagenomes</taxon>
    </lineage>
</organism>
<sequence length="55" mass="6837">MAKTREITLTDENWKKIDALLERIPDSEFLRFCLMNDIVEEVLKRSEWIYEYERR</sequence>
<proteinExistence type="predicted"/>
<comment type="caution">
    <text evidence="1">The sequence shown here is derived from an EMBL/GenBank/DDBJ whole genome shotgun (WGS) entry which is preliminary data.</text>
</comment>
<reference evidence="1" key="1">
    <citation type="submission" date="2019-08" db="EMBL/GenBank/DDBJ databases">
        <authorList>
            <person name="Kucharzyk K."/>
            <person name="Murdoch R.W."/>
            <person name="Higgins S."/>
            <person name="Loffler F."/>
        </authorList>
    </citation>
    <scope>NUCLEOTIDE SEQUENCE</scope>
</reference>
<dbReference type="AlphaFoldDB" id="A0A645BGY9"/>
<gene>
    <name evidence="1" type="ORF">SDC9_110705</name>
</gene>
<name>A0A645BGY9_9ZZZZ</name>
<protein>
    <submittedName>
        <fullName evidence="1">Uncharacterized protein</fullName>
    </submittedName>
</protein>
<dbReference type="EMBL" id="VSSQ01019621">
    <property type="protein sequence ID" value="MPM63821.1"/>
    <property type="molecule type" value="Genomic_DNA"/>
</dbReference>